<dbReference type="EMBL" id="RCML01000041">
    <property type="protein sequence ID" value="KAG2996043.1"/>
    <property type="molecule type" value="Genomic_DNA"/>
</dbReference>
<gene>
    <name evidence="7" type="ORF">PC110_g1240</name>
    <name evidence="2" type="ORF">PC113_g868</name>
    <name evidence="3" type="ORF">PC115_g2804</name>
    <name evidence="4" type="ORF">PC117_g5860</name>
    <name evidence="5" type="ORF">PC118_g2689</name>
    <name evidence="6" type="ORF">PC129_g3853</name>
</gene>
<evidence type="ECO:0000313" key="3">
    <source>
        <dbReference type="EMBL" id="KAG2940009.1"/>
    </source>
</evidence>
<dbReference type="Proteomes" id="UP000697107">
    <property type="component" value="Unassembled WGS sequence"/>
</dbReference>
<protein>
    <submittedName>
        <fullName evidence="7">Uncharacterized protein</fullName>
    </submittedName>
</protein>
<evidence type="ECO:0000256" key="1">
    <source>
        <dbReference type="SAM" id="MobiDB-lite"/>
    </source>
</evidence>
<comment type="caution">
    <text evidence="7">The sequence shown here is derived from an EMBL/GenBank/DDBJ whole genome shotgun (WGS) entry which is preliminary data.</text>
</comment>
<evidence type="ECO:0000313" key="7">
    <source>
        <dbReference type="EMBL" id="RAW42523.1"/>
    </source>
</evidence>
<keyword evidence="8" id="KW-1185">Reference proteome</keyword>
<organism evidence="7 8">
    <name type="scientific">Phytophthora cactorum</name>
    <dbReference type="NCBI Taxonomy" id="29920"/>
    <lineage>
        <taxon>Eukaryota</taxon>
        <taxon>Sar</taxon>
        <taxon>Stramenopiles</taxon>
        <taxon>Oomycota</taxon>
        <taxon>Peronosporomycetes</taxon>
        <taxon>Peronosporales</taxon>
        <taxon>Peronosporaceae</taxon>
        <taxon>Phytophthora</taxon>
    </lineage>
</organism>
<reference evidence="2" key="2">
    <citation type="submission" date="2018-10" db="EMBL/GenBank/DDBJ databases">
        <title>Effector identification in a new, highly contiguous assembly of the strawberry crown rot pathogen Phytophthora cactorum.</title>
        <authorList>
            <person name="Armitage A.D."/>
            <person name="Nellist C.F."/>
            <person name="Bates H."/>
            <person name="Vickerstaff R.J."/>
            <person name="Harrison R.J."/>
        </authorList>
    </citation>
    <scope>NUCLEOTIDE SEQUENCE</scope>
    <source>
        <strain evidence="2">15-7</strain>
        <strain evidence="3">4032</strain>
        <strain evidence="4">4040</strain>
        <strain evidence="5">P415</strain>
        <strain evidence="6">P421</strain>
    </source>
</reference>
<evidence type="ECO:0000313" key="5">
    <source>
        <dbReference type="EMBL" id="KAG2996043.1"/>
    </source>
</evidence>
<accession>A0A329SZE4</accession>
<dbReference type="OrthoDB" id="126938at2759"/>
<evidence type="ECO:0000313" key="8">
    <source>
        <dbReference type="Proteomes" id="UP000251314"/>
    </source>
</evidence>
<dbReference type="EMBL" id="RCMK01000106">
    <property type="protein sequence ID" value="KAG2948636.1"/>
    <property type="molecule type" value="Genomic_DNA"/>
</dbReference>
<dbReference type="EMBL" id="RCMV01000081">
    <property type="protein sequence ID" value="KAG3225523.1"/>
    <property type="molecule type" value="Genomic_DNA"/>
</dbReference>
<dbReference type="AlphaFoldDB" id="A0A329SZE4"/>
<evidence type="ECO:0000313" key="6">
    <source>
        <dbReference type="EMBL" id="KAG3225523.1"/>
    </source>
</evidence>
<dbReference type="Proteomes" id="UP000774804">
    <property type="component" value="Unassembled WGS sequence"/>
</dbReference>
<feature type="region of interest" description="Disordered" evidence="1">
    <location>
        <begin position="1"/>
        <end position="30"/>
    </location>
</feature>
<dbReference type="Proteomes" id="UP000251314">
    <property type="component" value="Unassembled WGS sequence"/>
</dbReference>
<evidence type="ECO:0000313" key="2">
    <source>
        <dbReference type="EMBL" id="KAG2868617.1"/>
    </source>
</evidence>
<dbReference type="Proteomes" id="UP000736787">
    <property type="component" value="Unassembled WGS sequence"/>
</dbReference>
<dbReference type="EMBL" id="MJFZ01000014">
    <property type="protein sequence ID" value="RAW42523.1"/>
    <property type="molecule type" value="Genomic_DNA"/>
</dbReference>
<dbReference type="VEuPathDB" id="FungiDB:PC110_g1240"/>
<dbReference type="Proteomes" id="UP000760860">
    <property type="component" value="Unassembled WGS sequence"/>
</dbReference>
<evidence type="ECO:0000313" key="4">
    <source>
        <dbReference type="EMBL" id="KAG2948636.1"/>
    </source>
</evidence>
<sequence length="62" mass="6800">MATLDEEGSTTSGRGRPRRQEADAATASWNDEDVGMLFELRYNNMAACFDGAKTSKQVNEAQ</sequence>
<dbReference type="EMBL" id="RCMG01000009">
    <property type="protein sequence ID" value="KAG2868617.1"/>
    <property type="molecule type" value="Genomic_DNA"/>
</dbReference>
<proteinExistence type="predicted"/>
<dbReference type="EMBL" id="RCMI01000043">
    <property type="protein sequence ID" value="KAG2940009.1"/>
    <property type="molecule type" value="Genomic_DNA"/>
</dbReference>
<dbReference type="Proteomes" id="UP000735874">
    <property type="component" value="Unassembled WGS sequence"/>
</dbReference>
<reference evidence="7 8" key="1">
    <citation type="submission" date="2018-01" db="EMBL/GenBank/DDBJ databases">
        <title>Draft genome of the strawberry crown rot pathogen Phytophthora cactorum.</title>
        <authorList>
            <person name="Armitage A.D."/>
            <person name="Lysoe E."/>
            <person name="Nellist C.F."/>
            <person name="Harrison R.J."/>
            <person name="Brurberg M.B."/>
        </authorList>
    </citation>
    <scope>NUCLEOTIDE SEQUENCE [LARGE SCALE GENOMIC DNA]</scope>
    <source>
        <strain evidence="7 8">10300</strain>
    </source>
</reference>
<name>A0A329SZE4_9STRA</name>